<evidence type="ECO:0000313" key="3">
    <source>
        <dbReference type="Proteomes" id="UP000186698"/>
    </source>
</evidence>
<feature type="compositionally biased region" description="Polar residues" evidence="1">
    <location>
        <begin position="415"/>
        <end position="431"/>
    </location>
</feature>
<name>A0A8J1KP95_XENLA</name>
<feature type="compositionally biased region" description="Basic residues" evidence="1">
    <location>
        <begin position="603"/>
        <end position="614"/>
    </location>
</feature>
<dbReference type="Proteomes" id="UP000186698">
    <property type="component" value="Chromosome 5L"/>
</dbReference>
<feature type="region of interest" description="Disordered" evidence="1">
    <location>
        <begin position="592"/>
        <end position="618"/>
    </location>
</feature>
<feature type="compositionally biased region" description="Polar residues" evidence="1">
    <location>
        <begin position="1026"/>
        <end position="1040"/>
    </location>
</feature>
<evidence type="ECO:0000256" key="1">
    <source>
        <dbReference type="SAM" id="MobiDB-lite"/>
    </source>
</evidence>
<dbReference type="RefSeq" id="XP_041418552.1">
    <property type="nucleotide sequence ID" value="XM_041562618.1"/>
</dbReference>
<dbReference type="InterPro" id="IPR044926">
    <property type="entry name" value="RGS_subdomain_2"/>
</dbReference>
<feature type="region of interest" description="Disordered" evidence="1">
    <location>
        <begin position="121"/>
        <end position="155"/>
    </location>
</feature>
<organism evidence="3 5">
    <name type="scientific">Xenopus laevis</name>
    <name type="common">African clawed frog</name>
    <dbReference type="NCBI Taxonomy" id="8355"/>
    <lineage>
        <taxon>Eukaryota</taxon>
        <taxon>Metazoa</taxon>
        <taxon>Chordata</taxon>
        <taxon>Craniata</taxon>
        <taxon>Vertebrata</taxon>
        <taxon>Euteleostomi</taxon>
        <taxon>Amphibia</taxon>
        <taxon>Batrachia</taxon>
        <taxon>Anura</taxon>
        <taxon>Pipoidea</taxon>
        <taxon>Pipidae</taxon>
        <taxon>Xenopodinae</taxon>
        <taxon>Xenopus</taxon>
        <taxon>Xenopus</taxon>
    </lineage>
</organism>
<gene>
    <name evidence="4 5" type="primary">LOC108716562</name>
</gene>
<dbReference type="InterPro" id="IPR042651">
    <property type="entry name" value="Rgs22"/>
</dbReference>
<dbReference type="GO" id="GO:0009966">
    <property type="term" value="P:regulation of signal transduction"/>
    <property type="evidence" value="ECO:0007669"/>
    <property type="project" value="InterPro"/>
</dbReference>
<dbReference type="Gene3D" id="1.10.167.10">
    <property type="entry name" value="Regulator of G-protein Signalling 4, domain 2"/>
    <property type="match status" value="2"/>
</dbReference>
<feature type="region of interest" description="Disordered" evidence="1">
    <location>
        <begin position="1017"/>
        <end position="1086"/>
    </location>
</feature>
<sequence>MMTEIPGERLEEFLVSDDLFLEYFNAFVALPAFPVRLYYDRLTENVEELDGLLPGGSLSYGANEQQRERTLSWLREERLPLFRKSPLYLEFKFARLLLQPLEDPHPLSRFGICGYSRQSNGTGLSSLPNNPPNAGHQQSHPSPNTESHQSHSPSAPIRLMPRIMNHTQSAPAGSGYILGGYPSPLLEQHKNIVLNLYKHGTCEDFNPDSTTQSCHLQECSVGAGTATPLDSFPTEDLEMTRTEGQCQCEWDIMDEPYSTSEEEEIFLQQHNLTRNSLQHLKEQSLGTREGLGRFITFLEDTLGIHLLHFWMDCEEFRERVSETEASPNPEETRHLSAHLYRFIQNKYLPYLTAECQEQIRLSQQNWGPTFPALRRSQYDALRRLRSYWVPRFLIHQKLSLHRRLDLISPYTETIESEPQIQLGPNKQSPGTTGRGTEGGKNTSTWTGLQCGSSHSSLVQRMIRALMSDCQAGSPFLHFLSRFDSQKRTQMFLLCQALAERDIRGSEDDDSSWEIQMPKYRDPIWQEGSLEYVAEFWEHLDHAAGDMQSLAWGSIGWMELGALCESWLCFLRYDVAQFLEHCVPTLNQDPKTSLDLSPRGDTHKRTKKGKASRAVHFREGKPKHQRKTVSFIQQGQDEAVCGYPINEPPDSLEMLENKAVYKVYRKVIQDTEEPATLKALETLQALKGTTGGRKMLRLVEEVLELESIQRPLLKGLRKRLVSDLLKARVSSPSLEGVIDYLHSCLSQSFGQFWEEMVKRLKECGVDQPGNENWARLEPILQVFANKMIMSRLHGTRTIPQHSAQAQPTSEDKTTFRQALYLASQGWPTSEVLHFLSYLQTHSAQEGHSLLENNLLCCLEVQKYKNAHHAMPDQGLLRTKVRVIRERFLLPHPNHLLELDPHRLQAYLQESEAALVMDQPSLSIFDGLQDSLCGPLLPFWAGFRKLWLLRSSASARRKPVLRAQQILHKRLAQFESAETPLKTFHLPPVQHSSSMVSFSFSISHGVTVKENQDLQSIPASPAEDRASQDSQLPQLSRSSSKAKQLHTPLGSKTSLDSQLLPLSRSSSGEKHVLTLGGGTTGQPVSPTC</sequence>
<feature type="region of interest" description="Disordered" evidence="1">
    <location>
        <begin position="415"/>
        <end position="446"/>
    </location>
</feature>
<dbReference type="GO" id="GO:0005634">
    <property type="term" value="C:nucleus"/>
    <property type="evidence" value="ECO:0000318"/>
    <property type="project" value="GO_Central"/>
</dbReference>
<dbReference type="GO" id="GO:0005737">
    <property type="term" value="C:cytoplasm"/>
    <property type="evidence" value="ECO:0000318"/>
    <property type="project" value="GO_Central"/>
</dbReference>
<evidence type="ECO:0000313" key="5">
    <source>
        <dbReference type="RefSeq" id="XP_041418553.1"/>
    </source>
</evidence>
<dbReference type="GeneID" id="108716562"/>
<accession>A0A8J1KP95</accession>
<dbReference type="PROSITE" id="PS50132">
    <property type="entry name" value="RGS"/>
    <property type="match status" value="1"/>
</dbReference>
<dbReference type="AlphaFoldDB" id="A0A8J1KP95"/>
<keyword evidence="3" id="KW-1185">Reference proteome</keyword>
<dbReference type="PANTHER" id="PTHR46583">
    <property type="entry name" value="REGULATOR OF G-PROTEIN SIGNALING 22"/>
    <property type="match status" value="1"/>
</dbReference>
<proteinExistence type="predicted"/>
<protein>
    <submittedName>
        <fullName evidence="4 5">Uncharacterized protein LOC108716562 isoform X1</fullName>
    </submittedName>
</protein>
<reference evidence="4 5" key="1">
    <citation type="submission" date="2025-04" db="UniProtKB">
        <authorList>
            <consortium name="RefSeq"/>
        </authorList>
    </citation>
    <scope>IDENTIFICATION</scope>
    <source>
        <strain evidence="4 5">J_2021</strain>
        <tissue evidence="4 5">Erythrocytes</tissue>
    </source>
</reference>
<dbReference type="InterPro" id="IPR036305">
    <property type="entry name" value="RGS_sf"/>
</dbReference>
<evidence type="ECO:0000259" key="2">
    <source>
        <dbReference type="PROSITE" id="PS50132"/>
    </source>
</evidence>
<dbReference type="RefSeq" id="XP_041418553.1">
    <property type="nucleotide sequence ID" value="XM_041562619.1"/>
</dbReference>
<feature type="compositionally biased region" description="Polar residues" evidence="1">
    <location>
        <begin position="135"/>
        <end position="153"/>
    </location>
</feature>
<evidence type="ECO:0000313" key="4">
    <source>
        <dbReference type="RefSeq" id="XP_041418552.1"/>
    </source>
</evidence>
<dbReference type="GO" id="GO:0001965">
    <property type="term" value="F:G-protein alpha-subunit binding"/>
    <property type="evidence" value="ECO:0000318"/>
    <property type="project" value="GO_Central"/>
</dbReference>
<feature type="domain" description="RGS" evidence="2">
    <location>
        <begin position="282"/>
        <end position="348"/>
    </location>
</feature>
<dbReference type="PANTHER" id="PTHR46583:SF2">
    <property type="entry name" value="RGS DOMAIN-CONTAINING PROTEIN"/>
    <property type="match status" value="1"/>
</dbReference>
<dbReference type="OrthoDB" id="10013157at2759"/>
<dbReference type="SUPFAM" id="SSF48097">
    <property type="entry name" value="Regulator of G-protein signaling, RGS"/>
    <property type="match status" value="2"/>
</dbReference>
<dbReference type="InterPro" id="IPR016137">
    <property type="entry name" value="RGS"/>
</dbReference>